<dbReference type="InterPro" id="IPR050979">
    <property type="entry name" value="LD-transpeptidase"/>
</dbReference>
<keyword evidence="3 6" id="KW-0133">Cell shape</keyword>
<dbReference type="CDD" id="cd16913">
    <property type="entry name" value="YkuD_like"/>
    <property type="match status" value="1"/>
</dbReference>
<organism evidence="8 9">
    <name type="scientific">Streptantibioticus rubrisoli</name>
    <dbReference type="NCBI Taxonomy" id="1387313"/>
    <lineage>
        <taxon>Bacteria</taxon>
        <taxon>Bacillati</taxon>
        <taxon>Actinomycetota</taxon>
        <taxon>Actinomycetes</taxon>
        <taxon>Kitasatosporales</taxon>
        <taxon>Streptomycetaceae</taxon>
        <taxon>Streptantibioticus</taxon>
    </lineage>
</organism>
<dbReference type="Gene3D" id="2.40.440.10">
    <property type="entry name" value="L,D-transpeptidase catalytic domain-like"/>
    <property type="match status" value="1"/>
</dbReference>
<accession>A0ABT1PQ28</accession>
<feature type="active site" description="Nucleophile" evidence="6">
    <location>
        <position position="279"/>
    </location>
</feature>
<dbReference type="PANTHER" id="PTHR30582">
    <property type="entry name" value="L,D-TRANSPEPTIDASE"/>
    <property type="match status" value="1"/>
</dbReference>
<evidence type="ECO:0000256" key="4">
    <source>
        <dbReference type="ARBA" id="ARBA00022984"/>
    </source>
</evidence>
<dbReference type="InterPro" id="IPR005490">
    <property type="entry name" value="LD_TPept_cat_dom"/>
</dbReference>
<evidence type="ECO:0000256" key="6">
    <source>
        <dbReference type="PROSITE-ProRule" id="PRU01373"/>
    </source>
</evidence>
<dbReference type="InterPro" id="IPR038063">
    <property type="entry name" value="Transpep_catalytic_dom"/>
</dbReference>
<keyword evidence="9" id="KW-1185">Reference proteome</keyword>
<evidence type="ECO:0000256" key="5">
    <source>
        <dbReference type="ARBA" id="ARBA00023316"/>
    </source>
</evidence>
<name>A0ABT1PQ28_9ACTN</name>
<dbReference type="EMBL" id="JANFNH010000063">
    <property type="protein sequence ID" value="MCQ4046335.1"/>
    <property type="molecule type" value="Genomic_DNA"/>
</dbReference>
<reference evidence="8 9" key="1">
    <citation type="submission" date="2022-06" db="EMBL/GenBank/DDBJ databases">
        <title>Draft genome sequence of type strain Streptomyces rubrisoli DSM 42083.</title>
        <authorList>
            <person name="Duangmal K."/>
            <person name="Klaysubun C."/>
        </authorList>
    </citation>
    <scope>NUCLEOTIDE SEQUENCE [LARGE SCALE GENOMIC DNA]</scope>
    <source>
        <strain evidence="8 9">DSM 42083</strain>
    </source>
</reference>
<proteinExistence type="predicted"/>
<sequence length="314" mass="35029">MVRLRAWAGLLTVVTVLPLLLGGGTAVAGGGSTDPRVPLYRLVPGVPLPRGAGATPDETYAQRITYGRTPARHRVPALTAAQMRAVRLTEYVPRDDAAVVRAKGARHYCSPHAGPYQRRVTRFLRLLGRKRQTRATCRAIRAYQRAHGIRPAIGFAGPVTWGMMRDSVRTRAMDRKALIKSSERWACPVGPWRIACVDQNNQELWIQNGDEIVFGPVPVRTGLPGYRTRNGMHTIYWRHLDHVSTIYHTPMPFAQFFAGGQALHGIIGEPYGPGGSYGCVNLRMRDAQDAWNILQLNDRVYVWGVRQMNNDDDD</sequence>
<gene>
    <name evidence="8" type="ORF">NON19_30875</name>
</gene>
<feature type="active site" description="Proton donor/acceptor" evidence="6">
    <location>
        <position position="264"/>
    </location>
</feature>
<evidence type="ECO:0000259" key="7">
    <source>
        <dbReference type="PROSITE" id="PS52029"/>
    </source>
</evidence>
<feature type="domain" description="L,D-TPase catalytic" evidence="7">
    <location>
        <begin position="193"/>
        <end position="303"/>
    </location>
</feature>
<evidence type="ECO:0000256" key="3">
    <source>
        <dbReference type="ARBA" id="ARBA00022960"/>
    </source>
</evidence>
<dbReference type="Proteomes" id="UP001206206">
    <property type="component" value="Unassembled WGS sequence"/>
</dbReference>
<keyword evidence="4 6" id="KW-0573">Peptidoglycan synthesis</keyword>
<keyword evidence="2" id="KW-0808">Transferase</keyword>
<keyword evidence="5 6" id="KW-0961">Cell wall biogenesis/degradation</keyword>
<dbReference type="PROSITE" id="PS52029">
    <property type="entry name" value="LD_TPASE"/>
    <property type="match status" value="1"/>
</dbReference>
<evidence type="ECO:0000256" key="1">
    <source>
        <dbReference type="ARBA" id="ARBA00004752"/>
    </source>
</evidence>
<dbReference type="Pfam" id="PF03734">
    <property type="entry name" value="YkuD"/>
    <property type="match status" value="1"/>
</dbReference>
<dbReference type="PANTHER" id="PTHR30582:SF33">
    <property type="entry name" value="EXPORTED PROTEIN"/>
    <property type="match status" value="1"/>
</dbReference>
<evidence type="ECO:0000313" key="9">
    <source>
        <dbReference type="Proteomes" id="UP001206206"/>
    </source>
</evidence>
<evidence type="ECO:0000256" key="2">
    <source>
        <dbReference type="ARBA" id="ARBA00022679"/>
    </source>
</evidence>
<dbReference type="RefSeq" id="WP_255932510.1">
    <property type="nucleotide sequence ID" value="NZ_JANFNH010000063.1"/>
</dbReference>
<evidence type="ECO:0000313" key="8">
    <source>
        <dbReference type="EMBL" id="MCQ4046335.1"/>
    </source>
</evidence>
<comment type="pathway">
    <text evidence="1 6">Cell wall biogenesis; peptidoglycan biosynthesis.</text>
</comment>
<dbReference type="SUPFAM" id="SSF141523">
    <property type="entry name" value="L,D-transpeptidase catalytic domain-like"/>
    <property type="match status" value="1"/>
</dbReference>
<comment type="caution">
    <text evidence="8">The sequence shown here is derived from an EMBL/GenBank/DDBJ whole genome shotgun (WGS) entry which is preliminary data.</text>
</comment>
<protein>
    <submittedName>
        <fullName evidence="8">L,D-transpeptidase</fullName>
    </submittedName>
</protein>